<evidence type="ECO:0000313" key="2">
    <source>
        <dbReference type="EMBL" id="MBH0230963.1"/>
    </source>
</evidence>
<dbReference type="AlphaFoldDB" id="A0A931HWZ2"/>
<keyword evidence="3" id="KW-1185">Reference proteome</keyword>
<proteinExistence type="predicted"/>
<sequence>MDFKQSAELLKEGCALRREGWSQNGYIVQDEQGKIRFFDHNEPNVFEMTLEDILADDWTQVEKDRWTIVSISYDRELMEGKLFVSYDVCSEQDGKILNNRQIDEEELSKWSYYVNVDIFRTSQYLNEKDIDQVKQVIHI</sequence>
<dbReference type="Pfam" id="PF11195">
    <property type="entry name" value="Tad2-like"/>
    <property type="match status" value="1"/>
</dbReference>
<accession>A0A931HWZ2</accession>
<feature type="domain" description="Thoeris anti-defense 2-like" evidence="1">
    <location>
        <begin position="1"/>
        <end position="59"/>
    </location>
</feature>
<organism evidence="2 3">
    <name type="scientific">Halobacillus yeomjeoni</name>
    <dbReference type="NCBI Taxonomy" id="311194"/>
    <lineage>
        <taxon>Bacteria</taxon>
        <taxon>Bacillati</taxon>
        <taxon>Bacillota</taxon>
        <taxon>Bacilli</taxon>
        <taxon>Bacillales</taxon>
        <taxon>Bacillaceae</taxon>
        <taxon>Halobacillus</taxon>
    </lineage>
</organism>
<evidence type="ECO:0000259" key="1">
    <source>
        <dbReference type="Pfam" id="PF11195"/>
    </source>
</evidence>
<dbReference type="Proteomes" id="UP000614490">
    <property type="component" value="Unassembled WGS sequence"/>
</dbReference>
<gene>
    <name evidence="2" type="ORF">H0267_12110</name>
</gene>
<dbReference type="InterPro" id="IPR021361">
    <property type="entry name" value="Tad2-like_dom"/>
</dbReference>
<comment type="caution">
    <text evidence="2">The sequence shown here is derived from an EMBL/GenBank/DDBJ whole genome shotgun (WGS) entry which is preliminary data.</text>
</comment>
<dbReference type="EMBL" id="JADZSC010000002">
    <property type="protein sequence ID" value="MBH0230963.1"/>
    <property type="molecule type" value="Genomic_DNA"/>
</dbReference>
<name>A0A931HWZ2_9BACI</name>
<reference evidence="2 3" key="1">
    <citation type="journal article" date="2005" name="Int. J. Syst. Evol. Microbiol.">
        <title>Halobacillus yeomjeoni sp. nov., isolated from a marine solar saltern in Korea.</title>
        <authorList>
            <person name="Yoon J.H."/>
            <person name="Kang S.J."/>
            <person name="Lee C.H."/>
            <person name="Oh H.W."/>
            <person name="Oh T.K."/>
        </authorList>
    </citation>
    <scope>NUCLEOTIDE SEQUENCE [LARGE SCALE GENOMIC DNA]</scope>
    <source>
        <strain evidence="2 3">KCTC 3957</strain>
    </source>
</reference>
<dbReference type="RefSeq" id="WP_197317565.1">
    <property type="nucleotide sequence ID" value="NZ_JADZSC010000002.1"/>
</dbReference>
<evidence type="ECO:0000313" key="3">
    <source>
        <dbReference type="Proteomes" id="UP000614490"/>
    </source>
</evidence>
<protein>
    <recommendedName>
        <fullName evidence="1">Thoeris anti-defense 2-like domain-containing protein</fullName>
    </recommendedName>
</protein>